<sequence>MSGSMYCTRASTPCEYYSTIQCEYKYRASTSYSYSYPYSYSSSTPRIKILQYPLHRTVHARLVIDPVDIYTVIGPKTSINDRRHGLAPGSDGRSIRINQPPFSNISSLTSPILTRLLSRFVALLHNPGLGGNNGGCFCSVRWWRCIVSVPVLVVVLQSQASRSRDLYSFLVT</sequence>
<accession>A0A1D8N412</accession>
<gene>
    <name evidence="1" type="ORF">YALI1_A07635g</name>
</gene>
<dbReference type="Proteomes" id="UP000182444">
    <property type="component" value="Chromosome 1A"/>
</dbReference>
<proteinExistence type="predicted"/>
<name>A0A1D8N412_YARLL</name>
<evidence type="ECO:0000313" key="1">
    <source>
        <dbReference type="EMBL" id="AOW00384.1"/>
    </source>
</evidence>
<reference evidence="1 2" key="1">
    <citation type="journal article" date="2016" name="PLoS ONE">
        <title>Sequence Assembly of Yarrowia lipolytica Strain W29/CLIB89 Shows Transposable Element Diversity.</title>
        <authorList>
            <person name="Magnan C."/>
            <person name="Yu J."/>
            <person name="Chang I."/>
            <person name="Jahn E."/>
            <person name="Kanomata Y."/>
            <person name="Wu J."/>
            <person name="Zeller M."/>
            <person name="Oakes M."/>
            <person name="Baldi P."/>
            <person name="Sandmeyer S."/>
        </authorList>
    </citation>
    <scope>NUCLEOTIDE SEQUENCE [LARGE SCALE GENOMIC DNA]</scope>
    <source>
        <strain evidence="2">CLIB89(W29)</strain>
    </source>
</reference>
<evidence type="ECO:0000313" key="2">
    <source>
        <dbReference type="Proteomes" id="UP000182444"/>
    </source>
</evidence>
<dbReference type="VEuPathDB" id="FungiDB:YALI1_A07635g"/>
<dbReference type="GeneID" id="94582344"/>
<dbReference type="AlphaFoldDB" id="A0A1D8N412"/>
<dbReference type="RefSeq" id="XP_068137784.1">
    <property type="nucleotide sequence ID" value="XM_068281683.1"/>
</dbReference>
<organism evidence="1 2">
    <name type="scientific">Yarrowia lipolytica</name>
    <name type="common">Candida lipolytica</name>
    <dbReference type="NCBI Taxonomy" id="4952"/>
    <lineage>
        <taxon>Eukaryota</taxon>
        <taxon>Fungi</taxon>
        <taxon>Dikarya</taxon>
        <taxon>Ascomycota</taxon>
        <taxon>Saccharomycotina</taxon>
        <taxon>Dipodascomycetes</taxon>
        <taxon>Dipodascales</taxon>
        <taxon>Dipodascales incertae sedis</taxon>
        <taxon>Yarrowia</taxon>
    </lineage>
</organism>
<protein>
    <submittedName>
        <fullName evidence="1">Uncharacterized protein</fullName>
    </submittedName>
</protein>
<dbReference type="EMBL" id="CP017553">
    <property type="protein sequence ID" value="AOW00384.1"/>
    <property type="molecule type" value="Genomic_DNA"/>
</dbReference>